<gene>
    <name evidence="2" type="ORF">S12H4_29619</name>
</gene>
<dbReference type="SUPFAM" id="SSF88723">
    <property type="entry name" value="PIN domain-like"/>
    <property type="match status" value="1"/>
</dbReference>
<evidence type="ECO:0000259" key="1">
    <source>
        <dbReference type="Pfam" id="PF01850"/>
    </source>
</evidence>
<dbReference type="InterPro" id="IPR002716">
    <property type="entry name" value="PIN_dom"/>
</dbReference>
<evidence type="ECO:0000313" key="2">
    <source>
        <dbReference type="EMBL" id="GAI98843.1"/>
    </source>
</evidence>
<protein>
    <recommendedName>
        <fullName evidence="1">PIN domain-containing protein</fullName>
    </recommendedName>
</protein>
<dbReference type="InterPro" id="IPR029060">
    <property type="entry name" value="PIN-like_dom_sf"/>
</dbReference>
<feature type="domain" description="PIN" evidence="1">
    <location>
        <begin position="2"/>
        <end position="49"/>
    </location>
</feature>
<dbReference type="Pfam" id="PF01850">
    <property type="entry name" value="PIN"/>
    <property type="match status" value="1"/>
</dbReference>
<comment type="caution">
    <text evidence="2">The sequence shown here is derived from an EMBL/GenBank/DDBJ whole genome shotgun (WGS) entry which is preliminary data.</text>
</comment>
<proteinExistence type="predicted"/>
<name>X1T0X5_9ZZZZ</name>
<accession>X1T0X5</accession>
<organism evidence="2">
    <name type="scientific">marine sediment metagenome</name>
    <dbReference type="NCBI Taxonomy" id="412755"/>
    <lineage>
        <taxon>unclassified sequences</taxon>
        <taxon>metagenomes</taxon>
        <taxon>ecological metagenomes</taxon>
    </lineage>
</organism>
<dbReference type="AlphaFoldDB" id="X1T0X5"/>
<dbReference type="EMBL" id="BARW01017101">
    <property type="protein sequence ID" value="GAI98843.1"/>
    <property type="molecule type" value="Genomic_DNA"/>
</dbReference>
<sequence length="66" mass="7160">MDIDRNVSRKAAQIRAGFGIRPPDALQVAASLVHGARVFATNDRGLVRLQSEIDIVILDDFVAQDG</sequence>
<reference evidence="2" key="1">
    <citation type="journal article" date="2014" name="Front. Microbiol.">
        <title>High frequency of phylogenetically diverse reductive dehalogenase-homologous genes in deep subseafloor sedimentary metagenomes.</title>
        <authorList>
            <person name="Kawai M."/>
            <person name="Futagami T."/>
            <person name="Toyoda A."/>
            <person name="Takaki Y."/>
            <person name="Nishi S."/>
            <person name="Hori S."/>
            <person name="Arai W."/>
            <person name="Tsubouchi T."/>
            <person name="Morono Y."/>
            <person name="Uchiyama I."/>
            <person name="Ito T."/>
            <person name="Fujiyama A."/>
            <person name="Inagaki F."/>
            <person name="Takami H."/>
        </authorList>
    </citation>
    <scope>NUCLEOTIDE SEQUENCE</scope>
    <source>
        <strain evidence="2">Expedition CK06-06</strain>
    </source>
</reference>